<accession>A0A7X0MQT6</accession>
<reference evidence="3 6" key="1">
    <citation type="submission" date="2020-08" db="EMBL/GenBank/DDBJ databases">
        <title>Genomic Encyclopedia of Type Strains, Phase IV (KMG-IV): sequencing the most valuable type-strain genomes for metagenomic binning, comparative biology and taxonomic classification.</title>
        <authorList>
            <person name="Goeker M."/>
        </authorList>
    </citation>
    <scope>NUCLEOTIDE SEQUENCE [LARGE SCALE GENOMIC DNA]</scope>
    <source>
        <strain evidence="3 6">DSM 101535</strain>
    </source>
</reference>
<dbReference type="SUPFAM" id="SSF56219">
    <property type="entry name" value="DNase I-like"/>
    <property type="match status" value="1"/>
</dbReference>
<feature type="chain" id="PRO_5044441158" evidence="1">
    <location>
        <begin position="23"/>
        <end position="281"/>
    </location>
</feature>
<proteinExistence type="predicted"/>
<dbReference type="PANTHER" id="PTHR12121:SF36">
    <property type="entry name" value="ENDONUCLEASE_EXONUCLEASE_PHOSPHATASE DOMAIN-CONTAINING PROTEIN"/>
    <property type="match status" value="1"/>
</dbReference>
<dbReference type="AlphaFoldDB" id="A0A7X0MQT6"/>
<keyword evidence="1" id="KW-0732">Signal</keyword>
<dbReference type="Gene3D" id="3.60.10.10">
    <property type="entry name" value="Endonuclease/exonuclease/phosphatase"/>
    <property type="match status" value="1"/>
</dbReference>
<evidence type="ECO:0000313" key="5">
    <source>
        <dbReference type="Proteomes" id="UP000522313"/>
    </source>
</evidence>
<reference evidence="4 5" key="3">
    <citation type="submission" date="2020-08" db="EMBL/GenBank/DDBJ databases">
        <authorList>
            <person name="Partida-Martinez L."/>
            <person name="Huntemann M."/>
            <person name="Clum A."/>
            <person name="Wang J."/>
            <person name="Palaniappan K."/>
            <person name="Ritter S."/>
            <person name="Chen I.-M."/>
            <person name="Stamatis D."/>
            <person name="Reddy T."/>
            <person name="O'Malley R."/>
            <person name="Daum C."/>
            <person name="Shapiro N."/>
            <person name="Ivanova N."/>
            <person name="Kyrpides N."/>
            <person name="Woyke T."/>
        </authorList>
    </citation>
    <scope>NUCLEOTIDE SEQUENCE [LARGE SCALE GENOMIC DNA]</scope>
    <source>
        <strain evidence="4 5">AS3.13</strain>
    </source>
</reference>
<dbReference type="PANTHER" id="PTHR12121">
    <property type="entry name" value="CARBON CATABOLITE REPRESSOR PROTEIN 4"/>
    <property type="match status" value="1"/>
</dbReference>
<keyword evidence="4" id="KW-0378">Hydrolase</keyword>
<evidence type="ECO:0000313" key="6">
    <source>
        <dbReference type="Proteomes" id="UP000560131"/>
    </source>
</evidence>
<dbReference type="RefSeq" id="WP_184035677.1">
    <property type="nucleotide sequence ID" value="NZ_BAABAR010000004.1"/>
</dbReference>
<protein>
    <submittedName>
        <fullName evidence="4">Endonuclease/exonuclease/phosphatase family metal-dependent hydrolase</fullName>
    </submittedName>
</protein>
<keyword evidence="4" id="KW-0540">Nuclease</keyword>
<dbReference type="Proteomes" id="UP000522313">
    <property type="component" value="Unassembled WGS sequence"/>
</dbReference>
<organism evidence="4 5">
    <name type="scientific">Sphingomonas endophytica</name>
    <dbReference type="NCBI Taxonomy" id="869719"/>
    <lineage>
        <taxon>Bacteria</taxon>
        <taxon>Pseudomonadati</taxon>
        <taxon>Pseudomonadota</taxon>
        <taxon>Alphaproteobacteria</taxon>
        <taxon>Sphingomonadales</taxon>
        <taxon>Sphingomonadaceae</taxon>
        <taxon>Sphingomonas</taxon>
    </lineage>
</organism>
<keyword evidence="4" id="KW-0269">Exonuclease</keyword>
<dbReference type="CDD" id="cd09083">
    <property type="entry name" value="EEP-1"/>
    <property type="match status" value="1"/>
</dbReference>
<keyword evidence="4" id="KW-0255">Endonuclease</keyword>
<evidence type="ECO:0000313" key="4">
    <source>
        <dbReference type="EMBL" id="MBB6506480.1"/>
    </source>
</evidence>
<comment type="caution">
    <text evidence="4">The sequence shown here is derived from an EMBL/GenBank/DDBJ whole genome shotgun (WGS) entry which is preliminary data.</text>
</comment>
<evidence type="ECO:0000256" key="1">
    <source>
        <dbReference type="SAM" id="SignalP"/>
    </source>
</evidence>
<gene>
    <name evidence="4" type="ORF">F4693_003483</name>
    <name evidence="3" type="ORF">FHS97_001677</name>
</gene>
<evidence type="ECO:0000259" key="2">
    <source>
        <dbReference type="Pfam" id="PF03372"/>
    </source>
</evidence>
<dbReference type="InterPro" id="IPR005135">
    <property type="entry name" value="Endo/exonuclease/phosphatase"/>
</dbReference>
<dbReference type="InterPro" id="IPR050410">
    <property type="entry name" value="CCR4/nocturin_mRNA_transcr"/>
</dbReference>
<dbReference type="Pfam" id="PF03372">
    <property type="entry name" value="Exo_endo_phos"/>
    <property type="match status" value="1"/>
</dbReference>
<feature type="domain" description="Endonuclease/exonuclease/phosphatase" evidence="2">
    <location>
        <begin position="28"/>
        <end position="271"/>
    </location>
</feature>
<feature type="signal peptide" evidence="1">
    <location>
        <begin position="1"/>
        <end position="22"/>
    </location>
</feature>
<evidence type="ECO:0000313" key="3">
    <source>
        <dbReference type="EMBL" id="MBB5725751.1"/>
    </source>
</evidence>
<sequence length="281" mass="30878">MKRLMMVAAAAAALVTAGGAQAQDVRVMTFNVRFACDCDGPNVWPARRDLFMQTVREANPDVIGTQELLQTQGDDIVRALPGYRWFGRDRDGGHKGEHMGVFYRTDRLKLIRSGDFWLSETPETPGKISWGANLPRMVTWGVFETTGATKRRFLMADTHFPHRGAEDEEARNRSAALIAARLPAIAKGLPIVLTGDLNTTPDSAAVRRLTAFLTDASQLARTPDAPSGTFHDFTGTPEAGKWIDYILVKGFRPVAAKVLTTHDGARYPSDHFPIVADLKGE</sequence>
<dbReference type="InterPro" id="IPR036691">
    <property type="entry name" value="Endo/exonu/phosph_ase_sf"/>
</dbReference>
<dbReference type="EMBL" id="JACIJN010000004">
    <property type="protein sequence ID" value="MBB5725751.1"/>
    <property type="molecule type" value="Genomic_DNA"/>
</dbReference>
<dbReference type="GO" id="GO:0004519">
    <property type="term" value="F:endonuclease activity"/>
    <property type="evidence" value="ECO:0007669"/>
    <property type="project" value="UniProtKB-KW"/>
</dbReference>
<dbReference type="EMBL" id="JACHBT010000024">
    <property type="protein sequence ID" value="MBB6506480.1"/>
    <property type="molecule type" value="Genomic_DNA"/>
</dbReference>
<keyword evidence="6" id="KW-1185">Reference proteome</keyword>
<reference evidence="4 5" key="2">
    <citation type="submission" date="2020-08" db="EMBL/GenBank/DDBJ databases">
        <title>The Agave Microbiome: Exploring the role of microbial communities in plant adaptations to desert environments.</title>
        <authorList>
            <person name="Partida-Martinez L.P."/>
        </authorList>
    </citation>
    <scope>NUCLEOTIDE SEQUENCE [LARGE SCALE GENOMIC DNA]</scope>
    <source>
        <strain evidence="4 5">AS3.13</strain>
    </source>
</reference>
<name>A0A7X0MQT6_9SPHN</name>
<dbReference type="GO" id="GO:0000175">
    <property type="term" value="F:3'-5'-RNA exonuclease activity"/>
    <property type="evidence" value="ECO:0007669"/>
    <property type="project" value="TreeGrafter"/>
</dbReference>
<dbReference type="Proteomes" id="UP000560131">
    <property type="component" value="Unassembled WGS sequence"/>
</dbReference>